<dbReference type="PROSITE" id="PS00198">
    <property type="entry name" value="4FE4S_FER_1"/>
    <property type="match status" value="1"/>
</dbReference>
<dbReference type="GO" id="GO:0005886">
    <property type="term" value="C:plasma membrane"/>
    <property type="evidence" value="ECO:0007669"/>
    <property type="project" value="TreeGrafter"/>
</dbReference>
<evidence type="ECO:0000256" key="4">
    <source>
        <dbReference type="ARBA" id="ARBA00023004"/>
    </source>
</evidence>
<keyword evidence="1" id="KW-0004">4Fe-4S</keyword>
<dbReference type="Proteomes" id="UP000320781">
    <property type="component" value="Unassembled WGS sequence"/>
</dbReference>
<proteinExistence type="predicted"/>
<evidence type="ECO:0000256" key="5">
    <source>
        <dbReference type="ARBA" id="ARBA00023014"/>
    </source>
</evidence>
<dbReference type="InterPro" id="IPR017900">
    <property type="entry name" value="4Fe4S_Fe_S_CS"/>
</dbReference>
<dbReference type="InterPro" id="IPR017896">
    <property type="entry name" value="4Fe4S_Fe-S-bd"/>
</dbReference>
<dbReference type="InterPro" id="IPR009051">
    <property type="entry name" value="Helical_ferredxn"/>
</dbReference>
<feature type="domain" description="4Fe-4S ferredoxin-type" evidence="6">
    <location>
        <begin position="27"/>
        <end position="87"/>
    </location>
</feature>
<sequence>MRIIIQTKDVRGPFLAKVGELSGQNIYACYQCGKCAAGCPSISEMDILPSQIPRLVQLGQEEEVLRSKTIWLCASCFACETRCPKGVDLAKIMEALRVMVLRKNVDQVSPLEIPRSILGELPQIALVSGFRKFTS</sequence>
<protein>
    <submittedName>
        <fullName evidence="7">4Fe-4S dicluster domain-containing protein</fullName>
    </submittedName>
</protein>
<organism evidence="7 8">
    <name type="scientific">Aerophobetes bacterium</name>
    <dbReference type="NCBI Taxonomy" id="2030807"/>
    <lineage>
        <taxon>Bacteria</taxon>
        <taxon>Candidatus Aerophobota</taxon>
    </lineage>
</organism>
<dbReference type="Pfam" id="PF13183">
    <property type="entry name" value="Fer4_8"/>
    <property type="match status" value="1"/>
</dbReference>
<comment type="caution">
    <text evidence="7">The sequence shown here is derived from an EMBL/GenBank/DDBJ whole genome shotgun (WGS) entry which is preliminary data.</text>
</comment>
<evidence type="ECO:0000259" key="6">
    <source>
        <dbReference type="Pfam" id="PF13183"/>
    </source>
</evidence>
<dbReference type="PANTHER" id="PTHR43255:SF1">
    <property type="entry name" value="IRON-SULFUR-BINDING OXIDOREDUCTASE FADF-RELATED"/>
    <property type="match status" value="1"/>
</dbReference>
<dbReference type="Gene3D" id="1.10.1060.10">
    <property type="entry name" value="Alpha-helical ferredoxin"/>
    <property type="match status" value="1"/>
</dbReference>
<dbReference type="GO" id="GO:0016491">
    <property type="term" value="F:oxidoreductase activity"/>
    <property type="evidence" value="ECO:0007669"/>
    <property type="project" value="UniProtKB-KW"/>
</dbReference>
<gene>
    <name evidence="7" type="ORF">E3J95_03165</name>
</gene>
<evidence type="ECO:0000256" key="2">
    <source>
        <dbReference type="ARBA" id="ARBA00022723"/>
    </source>
</evidence>
<dbReference type="GO" id="GO:0046872">
    <property type="term" value="F:metal ion binding"/>
    <property type="evidence" value="ECO:0007669"/>
    <property type="project" value="UniProtKB-KW"/>
</dbReference>
<dbReference type="GO" id="GO:0051539">
    <property type="term" value="F:4 iron, 4 sulfur cluster binding"/>
    <property type="evidence" value="ECO:0007669"/>
    <property type="project" value="UniProtKB-KW"/>
</dbReference>
<dbReference type="EMBL" id="SOKU01000147">
    <property type="protein sequence ID" value="TES85965.1"/>
    <property type="molecule type" value="Genomic_DNA"/>
</dbReference>
<evidence type="ECO:0000313" key="7">
    <source>
        <dbReference type="EMBL" id="TES85965.1"/>
    </source>
</evidence>
<evidence type="ECO:0000256" key="1">
    <source>
        <dbReference type="ARBA" id="ARBA00022485"/>
    </source>
</evidence>
<dbReference type="InterPro" id="IPR051460">
    <property type="entry name" value="HdrC_iron-sulfur_subunit"/>
</dbReference>
<keyword evidence="5" id="KW-0411">Iron-sulfur</keyword>
<evidence type="ECO:0000313" key="8">
    <source>
        <dbReference type="Proteomes" id="UP000320781"/>
    </source>
</evidence>
<accession>A0A523QK00</accession>
<dbReference type="SUPFAM" id="SSF46548">
    <property type="entry name" value="alpha-helical ferredoxin"/>
    <property type="match status" value="1"/>
</dbReference>
<name>A0A523QK00_UNCAE</name>
<dbReference type="PANTHER" id="PTHR43255">
    <property type="entry name" value="IRON-SULFUR-BINDING OXIDOREDUCTASE FADF-RELATED-RELATED"/>
    <property type="match status" value="1"/>
</dbReference>
<evidence type="ECO:0000256" key="3">
    <source>
        <dbReference type="ARBA" id="ARBA00023002"/>
    </source>
</evidence>
<dbReference type="AlphaFoldDB" id="A0A523QK00"/>
<keyword evidence="3" id="KW-0560">Oxidoreductase</keyword>
<reference evidence="7 8" key="1">
    <citation type="submission" date="2019-03" db="EMBL/GenBank/DDBJ databases">
        <title>Metabolic potential of uncultured bacteria and archaea associated with petroleum seepage in deep-sea sediments.</title>
        <authorList>
            <person name="Dong X."/>
            <person name="Hubert C."/>
        </authorList>
    </citation>
    <scope>NUCLEOTIDE SEQUENCE [LARGE SCALE GENOMIC DNA]</scope>
    <source>
        <strain evidence="7">E44_bin92</strain>
    </source>
</reference>
<keyword evidence="4" id="KW-0408">Iron</keyword>
<keyword evidence="2" id="KW-0479">Metal-binding</keyword>